<evidence type="ECO:0000313" key="2">
    <source>
        <dbReference type="EMBL" id="MFD0917666.1"/>
    </source>
</evidence>
<proteinExistence type="predicted"/>
<reference evidence="3" key="1">
    <citation type="journal article" date="2019" name="Int. J. Syst. Evol. Microbiol.">
        <title>The Global Catalogue of Microorganisms (GCM) 10K type strain sequencing project: providing services to taxonomists for standard genome sequencing and annotation.</title>
        <authorList>
            <consortium name="The Broad Institute Genomics Platform"/>
            <consortium name="The Broad Institute Genome Sequencing Center for Infectious Disease"/>
            <person name="Wu L."/>
            <person name="Ma J."/>
        </authorList>
    </citation>
    <scope>NUCLEOTIDE SEQUENCE [LARGE SCALE GENOMIC DNA]</scope>
    <source>
        <strain evidence="3">CCUG 60023</strain>
    </source>
</reference>
<gene>
    <name evidence="2" type="ORF">ACFQ14_14785</name>
</gene>
<evidence type="ECO:0000313" key="3">
    <source>
        <dbReference type="Proteomes" id="UP001597101"/>
    </source>
</evidence>
<dbReference type="Gene3D" id="3.40.250.10">
    <property type="entry name" value="Rhodanese-like domain"/>
    <property type="match status" value="1"/>
</dbReference>
<keyword evidence="3" id="KW-1185">Reference proteome</keyword>
<dbReference type="InterPro" id="IPR036873">
    <property type="entry name" value="Rhodanese-like_dom_sf"/>
</dbReference>
<protein>
    <submittedName>
        <fullName evidence="2">Rhodanese-like domain-containing protein</fullName>
    </submittedName>
</protein>
<dbReference type="PANTHER" id="PTHR44086">
    <property type="entry name" value="THIOSULFATE SULFURTRANSFERASE RDL2, MITOCHONDRIAL-RELATED"/>
    <property type="match status" value="1"/>
</dbReference>
<dbReference type="RefSeq" id="WP_377213521.1">
    <property type="nucleotide sequence ID" value="NZ_JBHTJV010000025.1"/>
</dbReference>
<dbReference type="PROSITE" id="PS50206">
    <property type="entry name" value="RHODANESE_3"/>
    <property type="match status" value="1"/>
</dbReference>
<accession>A0ABW3FLQ7</accession>
<evidence type="ECO:0000259" key="1">
    <source>
        <dbReference type="PROSITE" id="PS50206"/>
    </source>
</evidence>
<organism evidence="2 3">
    <name type="scientific">Pseudahrensia aquimaris</name>
    <dbReference type="NCBI Taxonomy" id="744461"/>
    <lineage>
        <taxon>Bacteria</taxon>
        <taxon>Pseudomonadati</taxon>
        <taxon>Pseudomonadota</taxon>
        <taxon>Alphaproteobacteria</taxon>
        <taxon>Hyphomicrobiales</taxon>
        <taxon>Ahrensiaceae</taxon>
        <taxon>Pseudahrensia</taxon>
    </lineage>
</organism>
<name>A0ABW3FLQ7_9HYPH</name>
<dbReference type="Pfam" id="PF00581">
    <property type="entry name" value="Rhodanese"/>
    <property type="match status" value="1"/>
</dbReference>
<dbReference type="SMART" id="SM00450">
    <property type="entry name" value="RHOD"/>
    <property type="match status" value="1"/>
</dbReference>
<dbReference type="EMBL" id="JBHTJV010000025">
    <property type="protein sequence ID" value="MFD0917666.1"/>
    <property type="molecule type" value="Genomic_DNA"/>
</dbReference>
<dbReference type="CDD" id="cd01447">
    <property type="entry name" value="Polysulfide_ST"/>
    <property type="match status" value="1"/>
</dbReference>
<feature type="domain" description="Rhodanese" evidence="1">
    <location>
        <begin position="29"/>
        <end position="127"/>
    </location>
</feature>
<comment type="caution">
    <text evidence="2">The sequence shown here is derived from an EMBL/GenBank/DDBJ whole genome shotgun (WGS) entry which is preliminary data.</text>
</comment>
<dbReference type="PANTHER" id="PTHR44086:SF13">
    <property type="entry name" value="THIOSULFATE SULFURTRANSFERASE PSPE"/>
    <property type="match status" value="1"/>
</dbReference>
<dbReference type="InterPro" id="IPR001763">
    <property type="entry name" value="Rhodanese-like_dom"/>
</dbReference>
<sequence length="133" mass="14627">MKKTAAQLVAEATAEIVTLTPQEALDLQGKGEAVLVDIRDVRELAREGKVPGAVHAPRGMLEFWIDPESPYHRDVFAQTGKTYIFFCAAAWRSALATRDVQNMGFGPVAHIEGGFTAWRDQEMPVETPQSKEG</sequence>
<dbReference type="SUPFAM" id="SSF52821">
    <property type="entry name" value="Rhodanese/Cell cycle control phosphatase"/>
    <property type="match status" value="1"/>
</dbReference>
<dbReference type="Proteomes" id="UP001597101">
    <property type="component" value="Unassembled WGS sequence"/>
</dbReference>